<evidence type="ECO:0000256" key="2">
    <source>
        <dbReference type="ARBA" id="ARBA00022723"/>
    </source>
</evidence>
<dbReference type="RefSeq" id="WP_003338097.1">
    <property type="nucleotide sequence ID" value="NZ_CP007806.1"/>
</dbReference>
<keyword evidence="1" id="KW-0001">2Fe-2S</keyword>
<dbReference type="GO" id="GO:0046872">
    <property type="term" value="F:metal ion binding"/>
    <property type="evidence" value="ECO:0007669"/>
    <property type="project" value="UniProtKB-KW"/>
</dbReference>
<dbReference type="PROSITE" id="PS51296">
    <property type="entry name" value="RIESKE"/>
    <property type="match status" value="1"/>
</dbReference>
<protein>
    <submittedName>
        <fullName evidence="8">Assimilatory nitrite reductase [NAD(P)H] small subunit</fullName>
        <ecNumber evidence="8">1.7.1.4</ecNumber>
    </submittedName>
</protein>
<evidence type="ECO:0000259" key="7">
    <source>
        <dbReference type="PROSITE" id="PS51296"/>
    </source>
</evidence>
<proteinExistence type="predicted"/>
<sequence>MLHPVAEQLVCFYEIGNIDDFPKKVGRVVCVEETEVALFRLDDDQFYAVANRNPHPRGGTLVDGIVSDLFLYDPLYDWKISLVDGTVQAPDRGQVEVYPVVVEGKTVKLGLPACDNFLS</sequence>
<keyword evidence="6" id="KW-0534">Nitrate assimilation</keyword>
<evidence type="ECO:0000256" key="4">
    <source>
        <dbReference type="ARBA" id="ARBA00023004"/>
    </source>
</evidence>
<dbReference type="NCBIfam" id="TIGR02378">
    <property type="entry name" value="nirD_assim_sml"/>
    <property type="match status" value="1"/>
</dbReference>
<keyword evidence="3 8" id="KW-0560">Oxidoreductase</keyword>
<gene>
    <name evidence="8" type="ORF">BRLA_c015050</name>
</gene>
<dbReference type="Gene3D" id="2.102.10.10">
    <property type="entry name" value="Rieske [2Fe-2S] iron-sulphur domain"/>
    <property type="match status" value="1"/>
</dbReference>
<dbReference type="GO" id="GO:0008942">
    <property type="term" value="F:nitrite reductase [NAD(P)H] activity"/>
    <property type="evidence" value="ECO:0007669"/>
    <property type="project" value="UniProtKB-EC"/>
</dbReference>
<dbReference type="eggNOG" id="COG2146">
    <property type="taxonomic scope" value="Bacteria"/>
</dbReference>
<dbReference type="Pfam" id="PF13806">
    <property type="entry name" value="Rieske_2"/>
    <property type="match status" value="1"/>
</dbReference>
<evidence type="ECO:0000313" key="9">
    <source>
        <dbReference type="Proteomes" id="UP000005850"/>
    </source>
</evidence>
<evidence type="ECO:0000256" key="1">
    <source>
        <dbReference type="ARBA" id="ARBA00022714"/>
    </source>
</evidence>
<dbReference type="GO" id="GO:0016705">
    <property type="term" value="F:oxidoreductase activity, acting on paired donors, with incorporation or reduction of molecular oxygen"/>
    <property type="evidence" value="ECO:0007669"/>
    <property type="project" value="UniProtKB-ARBA"/>
</dbReference>
<dbReference type="GO" id="GO:0004497">
    <property type="term" value="F:monooxygenase activity"/>
    <property type="evidence" value="ECO:0007669"/>
    <property type="project" value="UniProtKB-ARBA"/>
</dbReference>
<keyword evidence="4" id="KW-0408">Iron</keyword>
<accession>A0A075R3V2</accession>
<dbReference type="InterPro" id="IPR012748">
    <property type="entry name" value="Rieske-like_NirD"/>
</dbReference>
<dbReference type="Proteomes" id="UP000005850">
    <property type="component" value="Chromosome"/>
</dbReference>
<keyword evidence="9" id="KW-1185">Reference proteome</keyword>
<evidence type="ECO:0000256" key="3">
    <source>
        <dbReference type="ARBA" id="ARBA00023002"/>
    </source>
</evidence>
<dbReference type="AlphaFoldDB" id="A0A075R3V2"/>
<dbReference type="HOGENOM" id="CLU_055690_5_1_9"/>
<dbReference type="EMBL" id="CP007806">
    <property type="protein sequence ID" value="AIG25833.1"/>
    <property type="molecule type" value="Genomic_DNA"/>
</dbReference>
<name>A0A075R3V2_BRELA</name>
<dbReference type="PROSITE" id="PS51300">
    <property type="entry name" value="NIRD"/>
    <property type="match status" value="1"/>
</dbReference>
<reference evidence="8 9" key="1">
    <citation type="journal article" date="2011" name="J. Bacteriol.">
        <title>Genome sequence of Brevibacillus laterosporus LMG 15441, a pathogen of invertebrates.</title>
        <authorList>
            <person name="Djukic M."/>
            <person name="Poehlein A."/>
            <person name="Thurmer A."/>
            <person name="Daniel R."/>
        </authorList>
    </citation>
    <scope>NUCLEOTIDE SEQUENCE [LARGE SCALE GENOMIC DNA]</scope>
    <source>
        <strain evidence="8 9">LMG 15441</strain>
    </source>
</reference>
<feature type="domain" description="Rieske" evidence="7">
    <location>
        <begin position="13"/>
        <end position="109"/>
    </location>
</feature>
<dbReference type="EC" id="1.7.1.4" evidence="8"/>
<dbReference type="STRING" id="1042163.BRLA_c015050"/>
<dbReference type="GO" id="GO:0042128">
    <property type="term" value="P:nitrate assimilation"/>
    <property type="evidence" value="ECO:0007669"/>
    <property type="project" value="UniProtKB-KW"/>
</dbReference>
<evidence type="ECO:0000256" key="5">
    <source>
        <dbReference type="ARBA" id="ARBA00023014"/>
    </source>
</evidence>
<dbReference type="GO" id="GO:0051537">
    <property type="term" value="F:2 iron, 2 sulfur cluster binding"/>
    <property type="evidence" value="ECO:0007669"/>
    <property type="project" value="UniProtKB-KW"/>
</dbReference>
<keyword evidence="5" id="KW-0411">Iron-sulfur</keyword>
<dbReference type="SUPFAM" id="SSF50022">
    <property type="entry name" value="ISP domain"/>
    <property type="match status" value="1"/>
</dbReference>
<evidence type="ECO:0000313" key="8">
    <source>
        <dbReference type="EMBL" id="AIG25833.1"/>
    </source>
</evidence>
<organism evidence="8 9">
    <name type="scientific">Brevibacillus laterosporus LMG 15441</name>
    <dbReference type="NCBI Taxonomy" id="1042163"/>
    <lineage>
        <taxon>Bacteria</taxon>
        <taxon>Bacillati</taxon>
        <taxon>Bacillota</taxon>
        <taxon>Bacilli</taxon>
        <taxon>Bacillales</taxon>
        <taxon>Paenibacillaceae</taxon>
        <taxon>Brevibacillus</taxon>
    </lineage>
</organism>
<keyword evidence="2" id="KW-0479">Metal-binding</keyword>
<dbReference type="KEGG" id="blr:BRLA_c015050"/>
<evidence type="ECO:0000256" key="6">
    <source>
        <dbReference type="ARBA" id="ARBA00023063"/>
    </source>
</evidence>
<dbReference type="InterPro" id="IPR017941">
    <property type="entry name" value="Rieske_2Fe-2S"/>
</dbReference>
<dbReference type="InterPro" id="IPR036922">
    <property type="entry name" value="Rieske_2Fe-2S_sf"/>
</dbReference>